<gene>
    <name evidence="1" type="ORF">B4102_1037</name>
</gene>
<name>A0A150KQA1_9BACI</name>
<dbReference type="EMBL" id="LQYN01000073">
    <property type="protein sequence ID" value="KYD00025.1"/>
    <property type="molecule type" value="Genomic_DNA"/>
</dbReference>
<evidence type="ECO:0000313" key="2">
    <source>
        <dbReference type="Proteomes" id="UP000075666"/>
    </source>
</evidence>
<accession>A0A150KQA1</accession>
<comment type="caution">
    <text evidence="1">The sequence shown here is derived from an EMBL/GenBank/DDBJ whole genome shotgun (WGS) entry which is preliminary data.</text>
</comment>
<reference evidence="1 2" key="1">
    <citation type="submission" date="2016-01" db="EMBL/GenBank/DDBJ databases">
        <title>Genome Sequences of Twelve Sporeforming Bacillus Species Isolated from Foods.</title>
        <authorList>
            <person name="Berendsen E.M."/>
            <person name="Wells-Bennik M.H."/>
            <person name="Krawcyk A.O."/>
            <person name="De Jong A."/>
            <person name="Holsappel S."/>
            <person name="Eijlander R.T."/>
            <person name="Kuipers O.P."/>
        </authorList>
    </citation>
    <scope>NUCLEOTIDE SEQUENCE [LARGE SCALE GENOMIC DNA]</scope>
    <source>
        <strain evidence="1 2">B4102</strain>
    </source>
</reference>
<organism evidence="1 2">
    <name type="scientific">Heyndrickxia sporothermodurans</name>
    <dbReference type="NCBI Taxonomy" id="46224"/>
    <lineage>
        <taxon>Bacteria</taxon>
        <taxon>Bacillati</taxon>
        <taxon>Bacillota</taxon>
        <taxon>Bacilli</taxon>
        <taxon>Bacillales</taxon>
        <taxon>Bacillaceae</taxon>
        <taxon>Heyndrickxia</taxon>
    </lineage>
</organism>
<dbReference type="AlphaFoldDB" id="A0A150KQA1"/>
<proteinExistence type="predicted"/>
<protein>
    <submittedName>
        <fullName evidence="1">Uncharacterized protein</fullName>
    </submittedName>
</protein>
<dbReference type="Proteomes" id="UP000075666">
    <property type="component" value="Unassembled WGS sequence"/>
</dbReference>
<sequence length="39" mass="4224">MMIRKLSSPGGNGMINIATIKMTLNITDKSLVDTLFSPN</sequence>
<keyword evidence="2" id="KW-1185">Reference proteome</keyword>
<evidence type="ECO:0000313" key="1">
    <source>
        <dbReference type="EMBL" id="KYD00025.1"/>
    </source>
</evidence>